<evidence type="ECO:0000313" key="2">
    <source>
        <dbReference type="Proteomes" id="UP000069015"/>
    </source>
</evidence>
<evidence type="ECO:0000313" key="1">
    <source>
        <dbReference type="EMBL" id="ALU41932.1"/>
    </source>
</evidence>
<name>A0A0U3IEV1_9GAMM</name>
<evidence type="ECO:0008006" key="3">
    <source>
        <dbReference type="Google" id="ProtNLM"/>
    </source>
</evidence>
<organism evidence="1 2">
    <name type="scientific">Pseudoalteromonas rubra</name>
    <dbReference type="NCBI Taxonomy" id="43658"/>
    <lineage>
        <taxon>Bacteria</taxon>
        <taxon>Pseudomonadati</taxon>
        <taxon>Pseudomonadota</taxon>
        <taxon>Gammaproteobacteria</taxon>
        <taxon>Alteromonadales</taxon>
        <taxon>Pseudoalteromonadaceae</taxon>
        <taxon>Pseudoalteromonas</taxon>
    </lineage>
</organism>
<gene>
    <name evidence="1" type="ORF">AT705_02700</name>
</gene>
<dbReference type="AlphaFoldDB" id="A0A0U3IEV1"/>
<dbReference type="Proteomes" id="UP000069015">
    <property type="component" value="Chromosome 1"/>
</dbReference>
<dbReference type="KEGG" id="prr:AT705_02700"/>
<proteinExistence type="predicted"/>
<dbReference type="RefSeq" id="WP_058795380.1">
    <property type="nucleotide sequence ID" value="NZ_CP013611.1"/>
</dbReference>
<dbReference type="EMBL" id="CP013611">
    <property type="protein sequence ID" value="ALU41932.1"/>
    <property type="molecule type" value="Genomic_DNA"/>
</dbReference>
<protein>
    <recommendedName>
        <fullName evidence="3">DUF2190 domain-containing protein</fullName>
    </recommendedName>
</protein>
<reference evidence="1 2" key="1">
    <citation type="submission" date="2015-12" db="EMBL/GenBank/DDBJ databases">
        <title>Complete genome sequence of Pseudoalteromonas rubra SCSIO 6842, harboring a conjugative plasmid.</title>
        <authorList>
            <person name="Li B."/>
            <person name="Wang X."/>
        </authorList>
    </citation>
    <scope>NUCLEOTIDE SEQUENCE [LARGE SCALE GENOMIC DNA]</scope>
    <source>
        <strain evidence="1 2">SCSIO 6842</strain>
    </source>
</reference>
<sequence length="128" mass="13269">MARPGLIKNYIADGALGKYRIAAVSTGADFTATQASGVSSPILGLTELGSDNEINRVDVTMTQTGEVTYGGDVMPGDPLVSDAEGRGIKLDMSLYAEDNEIWVLGTALESGKLGTVGSATISPYLIVK</sequence>
<accession>A0A0U3IEV1</accession>